<sequence>MIPKRESVVLLETVEEKKMPSLTYAMMETKGEIRGNADGLEAIKQAIYKILMTERYRYLIYDFQYGVELADLYGRPAAYVIPEVEKRIREALLADDRVNSVEDFQFSEEQGALAVRFQAETELGTIELERKVETAYV</sequence>
<accession>A0ABS2G895</accession>
<reference evidence="1 2" key="1">
    <citation type="journal article" date="2021" name="Sci. Rep.">
        <title>The distribution of antibiotic resistance genes in chicken gut microbiota commensals.</title>
        <authorList>
            <person name="Juricova H."/>
            <person name="Matiasovicova J."/>
            <person name="Kubasova T."/>
            <person name="Cejkova D."/>
            <person name="Rychlik I."/>
        </authorList>
    </citation>
    <scope>NUCLEOTIDE SEQUENCE [LARGE SCALE GENOMIC DNA]</scope>
    <source>
        <strain evidence="1 2">An431b</strain>
    </source>
</reference>
<dbReference type="EMBL" id="JACSNV010000003">
    <property type="protein sequence ID" value="MBM6877097.1"/>
    <property type="molecule type" value="Genomic_DNA"/>
</dbReference>
<comment type="caution">
    <text evidence="1">The sequence shown here is derived from an EMBL/GenBank/DDBJ whole genome shotgun (WGS) entry which is preliminary data.</text>
</comment>
<dbReference type="RefSeq" id="WP_205133013.1">
    <property type="nucleotide sequence ID" value="NZ_JACSNT010000003.1"/>
</dbReference>
<protein>
    <submittedName>
        <fullName evidence="1">DUF2634 domain-containing protein</fullName>
    </submittedName>
</protein>
<dbReference type="Proteomes" id="UP000729290">
    <property type="component" value="Unassembled WGS sequence"/>
</dbReference>
<proteinExistence type="predicted"/>
<dbReference type="Pfam" id="PF10934">
    <property type="entry name" value="Sheath_initiator"/>
    <property type="match status" value="1"/>
</dbReference>
<dbReference type="SUPFAM" id="SSF160719">
    <property type="entry name" value="gpW/gp25-like"/>
    <property type="match status" value="1"/>
</dbReference>
<dbReference type="Gene3D" id="3.10.450.40">
    <property type="match status" value="1"/>
</dbReference>
<keyword evidence="2" id="KW-1185">Reference proteome</keyword>
<name>A0ABS2G895_9FIRM</name>
<evidence type="ECO:0000313" key="1">
    <source>
        <dbReference type="EMBL" id="MBM6877097.1"/>
    </source>
</evidence>
<gene>
    <name evidence="1" type="ORF">H9X83_02840</name>
</gene>
<organism evidence="1 2">
    <name type="scientific">Anaerotignum lactatifermentans</name>
    <dbReference type="NCBI Taxonomy" id="160404"/>
    <lineage>
        <taxon>Bacteria</taxon>
        <taxon>Bacillati</taxon>
        <taxon>Bacillota</taxon>
        <taxon>Clostridia</taxon>
        <taxon>Lachnospirales</taxon>
        <taxon>Anaerotignaceae</taxon>
        <taxon>Anaerotignum</taxon>
    </lineage>
</organism>
<dbReference type="InterPro" id="IPR020288">
    <property type="entry name" value="Sheath_initiator"/>
</dbReference>
<evidence type="ECO:0000313" key="2">
    <source>
        <dbReference type="Proteomes" id="UP000729290"/>
    </source>
</evidence>